<dbReference type="PROSITE" id="PS51192">
    <property type="entry name" value="HELICASE_ATP_BIND_1"/>
    <property type="match status" value="1"/>
</dbReference>
<comment type="similarity">
    <text evidence="1">In the N-terminal section; belongs to the CRISPR-associated nuclease Cas3-HD family.</text>
</comment>
<dbReference type="SUPFAM" id="SSF52540">
    <property type="entry name" value="P-loop containing nucleoside triphosphate hydrolases"/>
    <property type="match status" value="1"/>
</dbReference>
<dbReference type="GO" id="GO:0046872">
    <property type="term" value="F:metal ion binding"/>
    <property type="evidence" value="ECO:0007669"/>
    <property type="project" value="UniProtKB-KW"/>
</dbReference>
<dbReference type="Gene3D" id="3.40.50.300">
    <property type="entry name" value="P-loop containing nucleotide triphosphate hydrolases"/>
    <property type="match status" value="2"/>
</dbReference>
<dbReference type="InterPro" id="IPR038257">
    <property type="entry name" value="CRISPR-assoc_Cas3_HD_sf"/>
</dbReference>
<dbReference type="GO" id="GO:0051607">
    <property type="term" value="P:defense response to virus"/>
    <property type="evidence" value="ECO:0007669"/>
    <property type="project" value="UniProtKB-KW"/>
</dbReference>
<evidence type="ECO:0000313" key="13">
    <source>
        <dbReference type="Proteomes" id="UP000001453"/>
    </source>
</evidence>
<dbReference type="PROSITE" id="PS51643">
    <property type="entry name" value="HD_CAS3"/>
    <property type="match status" value="1"/>
</dbReference>
<dbReference type="PANTHER" id="PTHR47963">
    <property type="entry name" value="DEAD-BOX ATP-DEPENDENT RNA HELICASE 47, MITOCHONDRIAL"/>
    <property type="match status" value="1"/>
</dbReference>
<dbReference type="CDD" id="cd17930">
    <property type="entry name" value="DEXHc_cas3"/>
    <property type="match status" value="1"/>
</dbReference>
<evidence type="ECO:0000259" key="11">
    <source>
        <dbReference type="PROSITE" id="PS51643"/>
    </source>
</evidence>
<sequence length="810" mass="91847">MSCNHVVNTELWGKKREVNGVMQWLPLAQHLEDTGNVIGQLWDHWLSDGQRRLIESSLSKRVDAKKLSQFLGCIHDIGKATPVFQFRKSYSNSKDLDIALKNKLATVGFTNINDFIIKAEDWSSSHHTITGQAILSNTGVPEGVCAIVGAHHGKPLDNDSVYKSNESAYTDHYYQSETESENSKLWQKLQNDILDWALERNDFSNVDDLPEISEPAQVLLCGLVIMADWIASNEQYFPLIPIEKDLIENQEERYRKGWEKWLQHGSKDVWESLNCCSNISQIYKHRFGFLPNSIQTALYNVISHCKEPGIFILESSMGSGKTEASLIAAEQLANLTGRSGVFFGLPTQATSNGMFRRVEDWLKSVNSDFQGEIGLRLVHGKAELNADYAHLLHGMQNMNDGCESTSSSNDVNNNGVILNDWFTGRKTAMLDDFVVGTVDQFLLASLKQKHLMLRHLGLSKKVVIIDEVHAYDAYMNKYLEESLVWMAAYGVPVVLLSATLPAKRRKELIKAYMCGLFGFNWRECDKSNVDFETNNYPLITYSDKNCVKQKFIENDASDNKSVSVRKITDDSLHESLVNELKSLLNNGGIAGIIVNTVKRAQEIYNACVGEFTDEEVIVIHSQFIATDRVRKEQQICNMIGKNAHRPVRAIIIGTQVLEQSLDVDFDVLFTDLAPIDLLLQRAGRLHRHMIERPDSFKEPILYVLGTSERYEFEKASESIYSKYLLIRTQYYLPDVINMPQDISRLVQIVYGDNLLELQEDLKDAYAAAKREHDSVRNSNESAAKTYRIENPKSEIGKKSIVGLLKKFNYK</sequence>
<dbReference type="GO" id="GO:0004518">
    <property type="term" value="F:nuclease activity"/>
    <property type="evidence" value="ECO:0007669"/>
    <property type="project" value="UniProtKB-KW"/>
</dbReference>
<dbReference type="OrthoDB" id="9810236at2"/>
<keyword evidence="3" id="KW-0540">Nuclease</keyword>
<dbReference type="Proteomes" id="UP000001453">
    <property type="component" value="Chromosome"/>
</dbReference>
<evidence type="ECO:0000256" key="6">
    <source>
        <dbReference type="ARBA" id="ARBA00022801"/>
    </source>
</evidence>
<evidence type="ECO:0000256" key="2">
    <source>
        <dbReference type="ARBA" id="ARBA00009046"/>
    </source>
</evidence>
<keyword evidence="8" id="KW-0067">ATP-binding</keyword>
<organism evidence="12 13">
    <name type="scientific">Gardnerella vaginalis (strain ATCC 14019 / 317)</name>
    <dbReference type="NCBI Taxonomy" id="525284"/>
    <lineage>
        <taxon>Bacteria</taxon>
        <taxon>Bacillati</taxon>
        <taxon>Actinomycetota</taxon>
        <taxon>Actinomycetes</taxon>
        <taxon>Bifidobacteriales</taxon>
        <taxon>Bifidobacteriaceae</taxon>
        <taxon>Gardnerella</taxon>
    </lineage>
</organism>
<evidence type="ECO:0000256" key="4">
    <source>
        <dbReference type="ARBA" id="ARBA00022723"/>
    </source>
</evidence>
<dbReference type="GO" id="GO:0016787">
    <property type="term" value="F:hydrolase activity"/>
    <property type="evidence" value="ECO:0007669"/>
    <property type="project" value="UniProtKB-KW"/>
</dbReference>
<dbReference type="HOGENOM" id="CLU_013924_1_0_11"/>
<dbReference type="GO" id="GO:0003723">
    <property type="term" value="F:RNA binding"/>
    <property type="evidence" value="ECO:0007669"/>
    <property type="project" value="TreeGrafter"/>
</dbReference>
<dbReference type="InterPro" id="IPR014001">
    <property type="entry name" value="Helicase_ATP-bd"/>
</dbReference>
<protein>
    <submittedName>
        <fullName evidence="12">CRISPR-associated helicase Cas3</fullName>
    </submittedName>
</protein>
<dbReference type="SMART" id="SM00487">
    <property type="entry name" value="DEXDc"/>
    <property type="match status" value="1"/>
</dbReference>
<evidence type="ECO:0000256" key="9">
    <source>
        <dbReference type="ARBA" id="ARBA00023118"/>
    </source>
</evidence>
<dbReference type="Gene3D" id="1.10.3210.30">
    <property type="match status" value="1"/>
</dbReference>
<evidence type="ECO:0000256" key="8">
    <source>
        <dbReference type="ARBA" id="ARBA00022840"/>
    </source>
</evidence>
<evidence type="ECO:0000256" key="3">
    <source>
        <dbReference type="ARBA" id="ARBA00022722"/>
    </source>
</evidence>
<name>E3D9K7_GARV3</name>
<dbReference type="Pfam" id="PF22590">
    <property type="entry name" value="Cas3-like_C_2"/>
    <property type="match status" value="1"/>
</dbReference>
<dbReference type="GO" id="GO:0005524">
    <property type="term" value="F:ATP binding"/>
    <property type="evidence" value="ECO:0007669"/>
    <property type="project" value="UniProtKB-KW"/>
</dbReference>
<keyword evidence="6" id="KW-0378">Hydrolase</keyword>
<gene>
    <name evidence="12" type="primary">cas3</name>
    <name evidence="12" type="ordered locus">HMPREF0421_20669</name>
</gene>
<dbReference type="InterPro" id="IPR006483">
    <property type="entry name" value="CRISPR-assoc_Cas3_HD"/>
</dbReference>
<evidence type="ECO:0000256" key="1">
    <source>
        <dbReference type="ARBA" id="ARBA00006847"/>
    </source>
</evidence>
<dbReference type="EMBL" id="CP002104">
    <property type="protein sequence ID" value="ADP38751.1"/>
    <property type="molecule type" value="Genomic_DNA"/>
</dbReference>
<dbReference type="AlphaFoldDB" id="E3D9K7"/>
<evidence type="ECO:0000256" key="5">
    <source>
        <dbReference type="ARBA" id="ARBA00022741"/>
    </source>
</evidence>
<dbReference type="InterPro" id="IPR006474">
    <property type="entry name" value="Helicase_Cas3_CRISPR-ass_core"/>
</dbReference>
<feature type="domain" description="HD Cas3-type" evidence="11">
    <location>
        <begin position="20"/>
        <end position="230"/>
    </location>
</feature>
<keyword evidence="4" id="KW-0479">Metal-binding</keyword>
<dbReference type="KEGG" id="gvg:HMPREF0421_20669"/>
<dbReference type="InterPro" id="IPR050547">
    <property type="entry name" value="DEAD_box_RNA_helicases"/>
</dbReference>
<keyword evidence="5" id="KW-0547">Nucleotide-binding</keyword>
<dbReference type="NCBIfam" id="TIGR01596">
    <property type="entry name" value="cas3_HD"/>
    <property type="match status" value="1"/>
</dbReference>
<evidence type="ECO:0000256" key="7">
    <source>
        <dbReference type="ARBA" id="ARBA00022806"/>
    </source>
</evidence>
<evidence type="ECO:0000313" key="12">
    <source>
        <dbReference type="EMBL" id="ADP38751.1"/>
    </source>
</evidence>
<proteinExistence type="inferred from homology"/>
<feature type="domain" description="Helicase ATP-binding" evidence="10">
    <location>
        <begin position="302"/>
        <end position="518"/>
    </location>
</feature>
<comment type="similarity">
    <text evidence="2">In the central section; belongs to the CRISPR-associated helicase Cas3 family.</text>
</comment>
<dbReference type="GO" id="GO:0003724">
    <property type="term" value="F:RNA helicase activity"/>
    <property type="evidence" value="ECO:0007669"/>
    <property type="project" value="TreeGrafter"/>
</dbReference>
<dbReference type="InterPro" id="IPR054712">
    <property type="entry name" value="Cas3-like_dom"/>
</dbReference>
<keyword evidence="7" id="KW-0347">Helicase</keyword>
<keyword evidence="9" id="KW-0051">Antiviral defense</keyword>
<dbReference type="PANTHER" id="PTHR47963:SF9">
    <property type="entry name" value="CRISPR-ASSOCIATED ENDONUCLEASE_HELICASE CAS3"/>
    <property type="match status" value="1"/>
</dbReference>
<evidence type="ECO:0000259" key="10">
    <source>
        <dbReference type="PROSITE" id="PS51192"/>
    </source>
</evidence>
<dbReference type="NCBIfam" id="TIGR01587">
    <property type="entry name" value="cas3_core"/>
    <property type="match status" value="1"/>
</dbReference>
<dbReference type="CDD" id="cd09641">
    <property type="entry name" value="Cas3''_I"/>
    <property type="match status" value="1"/>
</dbReference>
<dbReference type="PATRIC" id="fig|525284.18.peg.664"/>
<dbReference type="Pfam" id="PF18019">
    <property type="entry name" value="Cas3_HD"/>
    <property type="match status" value="1"/>
</dbReference>
<accession>E3D9K7</accession>
<dbReference type="InterPro" id="IPR027417">
    <property type="entry name" value="P-loop_NTPase"/>
</dbReference>
<reference evidence="12 13" key="1">
    <citation type="journal article" date="2010" name="PLoS ONE">
        <title>Comparative genomics of Gardnerella vaginalis strains reveals substantial differences in metabolic and virulence potential.</title>
        <authorList>
            <person name="Yeoman C.J."/>
            <person name="Yildirim S."/>
            <person name="Thomas S.M."/>
            <person name="Durkin A.S."/>
            <person name="Torralba M."/>
            <person name="Sutton G."/>
            <person name="Buhay C.J."/>
            <person name="Ding Y."/>
            <person name="Dugan-Rocha S.P."/>
            <person name="Muzny D.M."/>
            <person name="Qin X."/>
            <person name="Gibbs R.A."/>
            <person name="Leigh S.R."/>
            <person name="Stumpf R."/>
            <person name="White B.A."/>
            <person name="Highlander S.K."/>
            <person name="Nelson K.E."/>
            <person name="Wilson B.A."/>
        </authorList>
    </citation>
    <scope>NUCLEOTIDE SEQUENCE [LARGE SCALE GENOMIC DNA]</scope>
    <source>
        <strain evidence="13">ATCC 14019 / 317</strain>
    </source>
</reference>